<dbReference type="PANTHER" id="PTHR11749">
    <property type="entry name" value="RIBULOSE-5-PHOSPHATE-3-EPIMERASE"/>
    <property type="match status" value="1"/>
</dbReference>
<dbReference type="NCBIfam" id="TIGR01163">
    <property type="entry name" value="rpe"/>
    <property type="match status" value="1"/>
</dbReference>
<keyword evidence="12" id="KW-1185">Reference proteome</keyword>
<dbReference type="CDD" id="cd00429">
    <property type="entry name" value="RPE"/>
    <property type="match status" value="1"/>
</dbReference>
<evidence type="ECO:0000256" key="4">
    <source>
        <dbReference type="ARBA" id="ARBA00001947"/>
    </source>
</evidence>
<keyword evidence="8" id="KW-0479">Metal-binding</keyword>
<keyword evidence="10" id="KW-0119">Carbohydrate metabolism</keyword>
<dbReference type="Pfam" id="PF00834">
    <property type="entry name" value="Ribul_P_3_epim"/>
    <property type="match status" value="1"/>
</dbReference>
<comment type="similarity">
    <text evidence="6 10">Belongs to the ribulose-phosphate 3-epimerase family.</text>
</comment>
<evidence type="ECO:0000313" key="11">
    <source>
        <dbReference type="EMBL" id="KAJ4459790.1"/>
    </source>
</evidence>
<proteinExistence type="inferred from homology"/>
<evidence type="ECO:0000256" key="5">
    <source>
        <dbReference type="ARBA" id="ARBA00001954"/>
    </source>
</evidence>
<reference evidence="11" key="1">
    <citation type="journal article" date="2022" name="bioRxiv">
        <title>Genomics of Preaxostyla Flagellates Illuminates Evolutionary Transitions and the Path Towards Mitochondrial Loss.</title>
        <authorList>
            <person name="Novak L.V.F."/>
            <person name="Treitli S.C."/>
            <person name="Pyrih J."/>
            <person name="Halakuc P."/>
            <person name="Pipaliya S.V."/>
            <person name="Vacek V."/>
            <person name="Brzon O."/>
            <person name="Soukal P."/>
            <person name="Eme L."/>
            <person name="Dacks J.B."/>
            <person name="Karnkowska A."/>
            <person name="Elias M."/>
            <person name="Hampl V."/>
        </authorList>
    </citation>
    <scope>NUCLEOTIDE SEQUENCE</scope>
    <source>
        <strain evidence="11">RCP-MX</strain>
    </source>
</reference>
<dbReference type="Proteomes" id="UP001141327">
    <property type="component" value="Unassembled WGS sequence"/>
</dbReference>
<dbReference type="EC" id="5.1.3.1" evidence="7 10"/>
<keyword evidence="9 10" id="KW-0413">Isomerase</keyword>
<protein>
    <recommendedName>
        <fullName evidence="7 10">Ribulose-phosphate 3-epimerase</fullName>
        <ecNumber evidence="7 10">5.1.3.1</ecNumber>
    </recommendedName>
</protein>
<comment type="caution">
    <text evidence="11">The sequence shown here is derived from an EMBL/GenBank/DDBJ whole genome shotgun (WGS) entry which is preliminary data.</text>
</comment>
<dbReference type="InterPro" id="IPR000056">
    <property type="entry name" value="Ribul_P_3_epim-like"/>
</dbReference>
<dbReference type="Gene3D" id="3.20.20.70">
    <property type="entry name" value="Aldolase class I"/>
    <property type="match status" value="1"/>
</dbReference>
<comment type="cofactor">
    <cofactor evidence="5">
        <name>Fe(2+)</name>
        <dbReference type="ChEBI" id="CHEBI:29033"/>
    </cofactor>
</comment>
<dbReference type="HAMAP" id="MF_02227">
    <property type="entry name" value="RPE"/>
    <property type="match status" value="1"/>
</dbReference>
<evidence type="ECO:0000256" key="2">
    <source>
        <dbReference type="ARBA" id="ARBA00001936"/>
    </source>
</evidence>
<dbReference type="PROSITE" id="PS01086">
    <property type="entry name" value="RIBUL_P_3_EPIMER_2"/>
    <property type="match status" value="1"/>
</dbReference>
<dbReference type="SUPFAM" id="SSF51366">
    <property type="entry name" value="Ribulose-phoshate binding barrel"/>
    <property type="match status" value="1"/>
</dbReference>
<comment type="catalytic activity">
    <reaction evidence="1 10">
        <text>D-ribulose 5-phosphate = D-xylulose 5-phosphate</text>
        <dbReference type="Rhea" id="RHEA:13677"/>
        <dbReference type="ChEBI" id="CHEBI:57737"/>
        <dbReference type="ChEBI" id="CHEBI:58121"/>
        <dbReference type="EC" id="5.1.3.1"/>
    </reaction>
</comment>
<dbReference type="EMBL" id="JAPMOS010000017">
    <property type="protein sequence ID" value="KAJ4459790.1"/>
    <property type="molecule type" value="Genomic_DNA"/>
</dbReference>
<dbReference type="PIRSF" id="PIRSF001461">
    <property type="entry name" value="RPE"/>
    <property type="match status" value="1"/>
</dbReference>
<name>A0ABQ8UKQ2_9EUKA</name>
<comment type="cofactor">
    <cofactor evidence="4">
        <name>Zn(2+)</name>
        <dbReference type="ChEBI" id="CHEBI:29105"/>
    </cofactor>
</comment>
<evidence type="ECO:0000256" key="10">
    <source>
        <dbReference type="PIRNR" id="PIRNR001461"/>
    </source>
</evidence>
<dbReference type="InterPro" id="IPR026019">
    <property type="entry name" value="Ribul_P_3_epim"/>
</dbReference>
<evidence type="ECO:0000256" key="8">
    <source>
        <dbReference type="ARBA" id="ARBA00022723"/>
    </source>
</evidence>
<dbReference type="NCBIfam" id="NF004076">
    <property type="entry name" value="PRK05581.1-4"/>
    <property type="match status" value="1"/>
</dbReference>
<sequence length="253" mass="27073">MSLKAIIAPSMLSSDFAQLAKEANEIVAVNGADWLHMDVMDGHFVNNLTLGAPVIQCLRKHTPAFLDCHLMVERPQDYITPFKNAGANLFTFHYEATGIPGNPITPMEVVQQVKQAGMFCGISIRPPTPVDVLLDSGLAAAVDMVLIMTVNPGWGGQSFMGEMMSKVHTLRERYPHLLIQVDGGLGPDTIDTAARAGANVIVAGSSVFKAADRKGVIETLRTAVAAHAAAIPHEAIVQATLRGKEQTHVAAHH</sequence>
<comment type="cofactor">
    <cofactor evidence="3">
        <name>Co(2+)</name>
        <dbReference type="ChEBI" id="CHEBI:48828"/>
    </cofactor>
</comment>
<dbReference type="PROSITE" id="PS01085">
    <property type="entry name" value="RIBUL_P_3_EPIMER_1"/>
    <property type="match status" value="1"/>
</dbReference>
<dbReference type="InterPro" id="IPR011060">
    <property type="entry name" value="RibuloseP-bd_barrel"/>
</dbReference>
<evidence type="ECO:0000256" key="6">
    <source>
        <dbReference type="ARBA" id="ARBA00009541"/>
    </source>
</evidence>
<evidence type="ECO:0000256" key="3">
    <source>
        <dbReference type="ARBA" id="ARBA00001941"/>
    </source>
</evidence>
<evidence type="ECO:0000313" key="12">
    <source>
        <dbReference type="Proteomes" id="UP001141327"/>
    </source>
</evidence>
<evidence type="ECO:0000256" key="1">
    <source>
        <dbReference type="ARBA" id="ARBA00001782"/>
    </source>
</evidence>
<gene>
    <name evidence="11" type="ORF">PAPYR_4187</name>
</gene>
<evidence type="ECO:0000256" key="9">
    <source>
        <dbReference type="ARBA" id="ARBA00023235"/>
    </source>
</evidence>
<organism evidence="11 12">
    <name type="scientific">Paratrimastix pyriformis</name>
    <dbReference type="NCBI Taxonomy" id="342808"/>
    <lineage>
        <taxon>Eukaryota</taxon>
        <taxon>Metamonada</taxon>
        <taxon>Preaxostyla</taxon>
        <taxon>Paratrimastigidae</taxon>
        <taxon>Paratrimastix</taxon>
    </lineage>
</organism>
<evidence type="ECO:0000256" key="7">
    <source>
        <dbReference type="ARBA" id="ARBA00013188"/>
    </source>
</evidence>
<comment type="cofactor">
    <cofactor evidence="2">
        <name>Mn(2+)</name>
        <dbReference type="ChEBI" id="CHEBI:29035"/>
    </cofactor>
</comment>
<dbReference type="InterPro" id="IPR013785">
    <property type="entry name" value="Aldolase_TIM"/>
</dbReference>
<accession>A0ABQ8UKQ2</accession>